<sequence>MRHADELRRLLLQDAIRMEALTTVAALGAEDCWLGAGLVRDAVWDHLHHLPPQLPAGDVDVVWFDARQSDEDVDNGMEQRLRVMSPRFDWSVKNQARMHGRNHDAAYHSVEDALRYWPETATAVAVRLRGPEQIDIIAPFGLEDLFTLCLRPTPRFQYEKRHIFDERIRRKRWLARYPKLVLQAD</sequence>
<organism evidence="1 2">
    <name type="scientific">Enterobacter kobei</name>
    <dbReference type="NCBI Taxonomy" id="208224"/>
    <lineage>
        <taxon>Bacteria</taxon>
        <taxon>Pseudomonadati</taxon>
        <taxon>Pseudomonadota</taxon>
        <taxon>Gammaproteobacteria</taxon>
        <taxon>Enterobacterales</taxon>
        <taxon>Enterobacteriaceae</taxon>
        <taxon>Enterobacter</taxon>
        <taxon>Enterobacter cloacae complex</taxon>
    </lineage>
</organism>
<dbReference type="Proteomes" id="UP000682928">
    <property type="component" value="Chromosome"/>
</dbReference>
<evidence type="ECO:0000313" key="2">
    <source>
        <dbReference type="Proteomes" id="UP000682928"/>
    </source>
</evidence>
<evidence type="ECO:0008006" key="3">
    <source>
        <dbReference type="Google" id="ProtNLM"/>
    </source>
</evidence>
<accession>A0AA86MCH4</accession>
<dbReference type="PANTHER" id="PTHR39166:SF1">
    <property type="entry name" value="BLL1166 PROTEIN"/>
    <property type="match status" value="1"/>
</dbReference>
<dbReference type="AlphaFoldDB" id="A0AA86MCH4"/>
<dbReference type="InterPro" id="IPR009267">
    <property type="entry name" value="NTP_transf_6"/>
</dbReference>
<dbReference type="PANTHER" id="PTHR39166">
    <property type="entry name" value="BLL1166 PROTEIN"/>
    <property type="match status" value="1"/>
</dbReference>
<dbReference type="Pfam" id="PF06042">
    <property type="entry name" value="NTP_transf_6"/>
    <property type="match status" value="1"/>
</dbReference>
<dbReference type="EMBL" id="AP024590">
    <property type="protein sequence ID" value="BCU55769.1"/>
    <property type="molecule type" value="Genomic_DNA"/>
</dbReference>
<protein>
    <recommendedName>
        <fullName evidence="3">Nucleotidyltransferase family protein</fullName>
    </recommendedName>
</protein>
<proteinExistence type="predicted"/>
<evidence type="ECO:0000313" key="1">
    <source>
        <dbReference type="EMBL" id="BCU55769.1"/>
    </source>
</evidence>
<name>A0AA86MCH4_9ENTR</name>
<dbReference type="RefSeq" id="WP_088221921.1">
    <property type="nucleotide sequence ID" value="NZ_AP024590.1"/>
</dbReference>
<gene>
    <name evidence="1" type="ORF">ENKO_23630</name>
</gene>
<reference evidence="1" key="1">
    <citation type="submission" date="2021-04" db="EMBL/GenBank/DDBJ databases">
        <title>Difference and commonality of drug resistance evolution in various bacteria. and drug sensitivity profiles.</title>
        <authorList>
            <person name="Maeda T."/>
            <person name="Shibai A."/>
            <person name="Kawada K."/>
            <person name="Kotani H."/>
            <person name="Tarusawa Y."/>
            <person name="Tanabe K."/>
            <person name="Furusawa C."/>
        </authorList>
    </citation>
    <scope>NUCLEOTIDE SEQUENCE</scope>
    <source>
        <strain evidence="1">JCM 8580</strain>
    </source>
</reference>